<keyword evidence="1" id="KW-0732">Signal</keyword>
<keyword evidence="1" id="KW-0676">Redox-active center</keyword>
<evidence type="ECO:0000256" key="1">
    <source>
        <dbReference type="RuleBase" id="RU364038"/>
    </source>
</evidence>
<dbReference type="InterPro" id="IPR033954">
    <property type="entry name" value="DiS-bond_Isoase_DsbC/G"/>
</dbReference>
<evidence type="ECO:0000313" key="5">
    <source>
        <dbReference type="Proteomes" id="UP000824334"/>
    </source>
</evidence>
<dbReference type="Pfam" id="PF13098">
    <property type="entry name" value="Thioredoxin_2"/>
    <property type="match status" value="1"/>
</dbReference>
<dbReference type="Proteomes" id="UP000824334">
    <property type="component" value="Plasmid unnamed1"/>
</dbReference>
<feature type="domain" description="Disulphide bond isomerase DsbC/G N-terminal" evidence="2">
    <location>
        <begin position="37"/>
        <end position="97"/>
    </location>
</feature>
<dbReference type="CDD" id="cd03020">
    <property type="entry name" value="DsbA_DsbC_DsbG"/>
    <property type="match status" value="1"/>
</dbReference>
<evidence type="ECO:0000259" key="3">
    <source>
        <dbReference type="Pfam" id="PF13098"/>
    </source>
</evidence>
<keyword evidence="4" id="KW-0614">Plasmid</keyword>
<evidence type="ECO:0000313" key="4">
    <source>
        <dbReference type="EMBL" id="QYC12372.1"/>
    </source>
</evidence>
<comment type="function">
    <text evidence="1">Required for disulfide bond formation in some periplasmic proteins. Acts by transferring its disulfide bond to other proteins and is reduced in the process.</text>
</comment>
<geneLocation type="plasmid" evidence="4 5">
    <name>unnamed1</name>
</geneLocation>
<organism evidence="4 5">
    <name type="scientific">Brevundimonas nasdae</name>
    <dbReference type="NCBI Taxonomy" id="172043"/>
    <lineage>
        <taxon>Bacteria</taxon>
        <taxon>Pseudomonadati</taxon>
        <taxon>Pseudomonadota</taxon>
        <taxon>Alphaproteobacteria</taxon>
        <taxon>Caulobacterales</taxon>
        <taxon>Caulobacteraceae</taxon>
        <taxon>Brevundimonas</taxon>
    </lineage>
</organism>
<evidence type="ECO:0000259" key="2">
    <source>
        <dbReference type="Pfam" id="PF10411"/>
    </source>
</evidence>
<dbReference type="InterPro" id="IPR018950">
    <property type="entry name" value="DiS-bond_isomerase_DsbC/G_N"/>
</dbReference>
<dbReference type="PANTHER" id="PTHR35272">
    <property type="entry name" value="THIOL:DISULFIDE INTERCHANGE PROTEIN DSBC-RELATED"/>
    <property type="match status" value="1"/>
</dbReference>
<reference evidence="4 5" key="1">
    <citation type="submission" date="2021-07" db="EMBL/GenBank/DDBJ databases">
        <title>Isolation and characterization of bacteria from a gold mining with a capacity of golden bioaccumulation.</title>
        <authorList>
            <person name="Yang X.J."/>
        </authorList>
    </citation>
    <scope>NUCLEOTIDE SEQUENCE [LARGE SCALE GENOMIC DNA]</scope>
    <source>
        <strain evidence="4 5">Au29</strain>
        <plasmid evidence="4 5">unnamed1</plasmid>
    </source>
</reference>
<protein>
    <recommendedName>
        <fullName evidence="1">Thiol:disulfide interchange protein</fullName>
    </recommendedName>
</protein>
<dbReference type="InterPro" id="IPR051470">
    <property type="entry name" value="Thiol:disulfide_interchange"/>
</dbReference>
<dbReference type="GeneID" id="94377308"/>
<dbReference type="Pfam" id="PF10411">
    <property type="entry name" value="DsbC_N"/>
    <property type="match status" value="1"/>
</dbReference>
<keyword evidence="5" id="KW-1185">Reference proteome</keyword>
<dbReference type="EMBL" id="CP080035">
    <property type="protein sequence ID" value="QYC12372.1"/>
    <property type="molecule type" value="Genomic_DNA"/>
</dbReference>
<gene>
    <name evidence="4" type="ORF">KWG56_18600</name>
</gene>
<dbReference type="PANTHER" id="PTHR35272:SF3">
    <property type="entry name" value="THIOL:DISULFIDE INTERCHANGE PROTEIN DSBC"/>
    <property type="match status" value="1"/>
</dbReference>
<keyword evidence="1" id="KW-0574">Periplasm</keyword>
<name>A0ABX8TN69_9CAUL</name>
<accession>A0ABX8TN69</accession>
<dbReference type="RefSeq" id="WP_219373697.1">
    <property type="nucleotide sequence ID" value="NZ_CP080035.1"/>
</dbReference>
<comment type="subcellular location">
    <subcellularLocation>
        <location evidence="1">Periplasm</location>
    </subcellularLocation>
</comment>
<proteinExistence type="inferred from homology"/>
<feature type="domain" description="Thioredoxin-like fold" evidence="3">
    <location>
        <begin position="161"/>
        <end position="278"/>
    </location>
</feature>
<comment type="similarity">
    <text evidence="1">Belongs to the thioredoxin family. DsbC subfamily.</text>
</comment>
<sequence length="283" mass="29531">MKFRKPKKSEIAIAAVVVVVAGVAALPVKSVADTFLLKGRLQKAFPAASISSVDCSAGPGPLCEVIAGKNVFYSTRDAKYVAVGSVLDLAAKKDLTNARLRELAAMQEGEARILGEQRAETPAPTTAGPAAAPAAGAKVDLAELSALPKANAVVHNPGARLKMTVFTDLNCSFCQKLANDLKSVTDIEITEYPVAILSPDSLEKAKLALCSQDRVSAINAIHSGGELKVSGDCSAAEAAAKANTDFFHKARFQGTPVIVRADGTTNEGWMPIAELRTFLAGGR</sequence>
<dbReference type="InterPro" id="IPR012336">
    <property type="entry name" value="Thioredoxin-like_fold"/>
</dbReference>